<keyword evidence="5" id="KW-1185">Reference proteome</keyword>
<gene>
    <name evidence="4" type="ORF">JDV02_000622</name>
</gene>
<dbReference type="RefSeq" id="XP_047837414.1">
    <property type="nucleotide sequence ID" value="XM_047981454.1"/>
</dbReference>
<dbReference type="OrthoDB" id="46529at2759"/>
<dbReference type="Gene3D" id="3.10.129.10">
    <property type="entry name" value="Hotdog Thioesterase"/>
    <property type="match status" value="1"/>
</dbReference>
<reference evidence="4" key="1">
    <citation type="submission" date="2021-11" db="EMBL/GenBank/DDBJ databases">
        <title>Purpureocillium_takamizusanense_genome.</title>
        <authorList>
            <person name="Nguyen N.-H."/>
        </authorList>
    </citation>
    <scope>NUCLEOTIDE SEQUENCE</scope>
    <source>
        <strain evidence="4">PT3</strain>
    </source>
</reference>
<feature type="compositionally biased region" description="Low complexity" evidence="2">
    <location>
        <begin position="12"/>
        <end position="21"/>
    </location>
</feature>
<evidence type="ECO:0000256" key="1">
    <source>
        <dbReference type="ARBA" id="ARBA00008324"/>
    </source>
</evidence>
<protein>
    <recommendedName>
        <fullName evidence="3">Thioesterase domain-containing protein</fullName>
    </recommendedName>
</protein>
<dbReference type="AlphaFoldDB" id="A0A9Q8Q7Q0"/>
<organism evidence="4 5">
    <name type="scientific">Purpureocillium takamizusanense</name>
    <dbReference type="NCBI Taxonomy" id="2060973"/>
    <lineage>
        <taxon>Eukaryota</taxon>
        <taxon>Fungi</taxon>
        <taxon>Dikarya</taxon>
        <taxon>Ascomycota</taxon>
        <taxon>Pezizomycotina</taxon>
        <taxon>Sordariomycetes</taxon>
        <taxon>Hypocreomycetidae</taxon>
        <taxon>Hypocreales</taxon>
        <taxon>Ophiocordycipitaceae</taxon>
        <taxon>Purpureocillium</taxon>
    </lineage>
</organism>
<accession>A0A9Q8Q7Q0</accession>
<dbReference type="KEGG" id="ptkz:JDV02_000622"/>
<evidence type="ECO:0000256" key="2">
    <source>
        <dbReference type="SAM" id="MobiDB-lite"/>
    </source>
</evidence>
<feature type="region of interest" description="Disordered" evidence="2">
    <location>
        <begin position="1"/>
        <end position="24"/>
    </location>
</feature>
<dbReference type="CDD" id="cd03443">
    <property type="entry name" value="PaaI_thioesterase"/>
    <property type="match status" value="1"/>
</dbReference>
<dbReference type="GeneID" id="72062587"/>
<dbReference type="GO" id="GO:0047617">
    <property type="term" value="F:fatty acyl-CoA hydrolase activity"/>
    <property type="evidence" value="ECO:0007669"/>
    <property type="project" value="InterPro"/>
</dbReference>
<evidence type="ECO:0000313" key="4">
    <source>
        <dbReference type="EMBL" id="UNI13933.1"/>
    </source>
</evidence>
<evidence type="ECO:0000313" key="5">
    <source>
        <dbReference type="Proteomes" id="UP000829364"/>
    </source>
</evidence>
<dbReference type="PANTHER" id="PTHR21660:SF11">
    <property type="entry name" value="FAMILY PROTEIN, PUTATIVE (AFU_ORTHOLOGUE AFUA_4G04355)-RELATED"/>
    <property type="match status" value="1"/>
</dbReference>
<feature type="domain" description="Thioesterase" evidence="3">
    <location>
        <begin position="79"/>
        <end position="153"/>
    </location>
</feature>
<dbReference type="PANTHER" id="PTHR21660">
    <property type="entry name" value="THIOESTERASE SUPERFAMILY MEMBER-RELATED"/>
    <property type="match status" value="1"/>
</dbReference>
<sequence length="188" mass="19727">MASSQAGDDRSGSGSSSNNNSPEATIRRTAHVQALLERLLQGSPIYGLILPTIRLESASHDGLVVTSLTLTPTHVNSKGGLHGAVSATIIDFTTGLAIAATDLRETTGASVDMHISYLSTARVGDRVRVETRAERVGGSLAFVTVRIVKVDDDAAEGREVVVTMGQHTKYVRGTAPPQLPPPTPMMGN</sequence>
<dbReference type="InterPro" id="IPR029069">
    <property type="entry name" value="HotDog_dom_sf"/>
</dbReference>
<proteinExistence type="inferred from homology"/>
<dbReference type="EMBL" id="CP086354">
    <property type="protein sequence ID" value="UNI13933.1"/>
    <property type="molecule type" value="Genomic_DNA"/>
</dbReference>
<dbReference type="InterPro" id="IPR039298">
    <property type="entry name" value="ACOT13"/>
</dbReference>
<dbReference type="SUPFAM" id="SSF54637">
    <property type="entry name" value="Thioesterase/thiol ester dehydrase-isomerase"/>
    <property type="match status" value="1"/>
</dbReference>
<dbReference type="InterPro" id="IPR006683">
    <property type="entry name" value="Thioestr_dom"/>
</dbReference>
<evidence type="ECO:0000259" key="3">
    <source>
        <dbReference type="Pfam" id="PF03061"/>
    </source>
</evidence>
<name>A0A9Q8Q7Q0_9HYPO</name>
<comment type="similarity">
    <text evidence="1">Belongs to the thioesterase PaaI family.</text>
</comment>
<dbReference type="Proteomes" id="UP000829364">
    <property type="component" value="Chromosome 1"/>
</dbReference>
<dbReference type="Pfam" id="PF03061">
    <property type="entry name" value="4HBT"/>
    <property type="match status" value="1"/>
</dbReference>